<dbReference type="InterPro" id="IPR026906">
    <property type="entry name" value="LRR_5"/>
</dbReference>
<dbReference type="PANTHER" id="PTHR45661:SF3">
    <property type="entry name" value="IG-LIKE DOMAIN-CONTAINING PROTEIN"/>
    <property type="match status" value="1"/>
</dbReference>
<organism evidence="1">
    <name type="scientific">Trepomonas sp. PC1</name>
    <dbReference type="NCBI Taxonomy" id="1076344"/>
    <lineage>
        <taxon>Eukaryota</taxon>
        <taxon>Metamonada</taxon>
        <taxon>Diplomonadida</taxon>
        <taxon>Hexamitidae</taxon>
        <taxon>Hexamitinae</taxon>
        <taxon>Trepomonas</taxon>
    </lineage>
</organism>
<dbReference type="AlphaFoldDB" id="A0A146K9W7"/>
<sequence>YILEDNTEIVVQNTLCFDISIIFIIKQWSLNFFLVFMFENRTVQQLFCPKLQIIKTGAFKNSGIIELLPKYTPSLQIIQAEVFYNCKRLKIIELEALEILETSAFAFCTELEVVVLPKLEIVGQEAFDGCVKLSQLAIPNLKEAGDHCFRDCVQLQDVSFPLIKKIGLGAFENCKITKIEIPFEKKETNCKRDEKWGQKARK</sequence>
<protein>
    <submittedName>
        <fullName evidence="1">Leucine rich repeats-containing protein</fullName>
    </submittedName>
</protein>
<dbReference type="Pfam" id="PF13306">
    <property type="entry name" value="LRR_5"/>
    <property type="match status" value="1"/>
</dbReference>
<proteinExistence type="predicted"/>
<evidence type="ECO:0000313" key="1">
    <source>
        <dbReference type="EMBL" id="JAP93662.1"/>
    </source>
</evidence>
<feature type="non-terminal residue" evidence="1">
    <location>
        <position position="1"/>
    </location>
</feature>
<dbReference type="PANTHER" id="PTHR45661">
    <property type="entry name" value="SURFACE ANTIGEN"/>
    <property type="match status" value="1"/>
</dbReference>
<accession>A0A146K9W7</accession>
<gene>
    <name evidence="1" type="ORF">TPC1_13976</name>
</gene>
<dbReference type="EMBL" id="GDID01002944">
    <property type="protein sequence ID" value="JAP93662.1"/>
    <property type="molecule type" value="Transcribed_RNA"/>
</dbReference>
<dbReference type="Gene3D" id="3.80.10.10">
    <property type="entry name" value="Ribonuclease Inhibitor"/>
    <property type="match status" value="1"/>
</dbReference>
<name>A0A146K9W7_9EUKA</name>
<dbReference type="SUPFAM" id="SSF52058">
    <property type="entry name" value="L domain-like"/>
    <property type="match status" value="1"/>
</dbReference>
<dbReference type="InterPro" id="IPR032675">
    <property type="entry name" value="LRR_dom_sf"/>
</dbReference>
<dbReference type="InterPro" id="IPR053139">
    <property type="entry name" value="Surface_bspA-like"/>
</dbReference>
<reference evidence="1" key="1">
    <citation type="submission" date="2015-07" db="EMBL/GenBank/DDBJ databases">
        <title>Adaptation to a free-living lifestyle via gene acquisitions in the diplomonad Trepomonas sp. PC1.</title>
        <authorList>
            <person name="Xu F."/>
            <person name="Jerlstrom-Hultqvist J."/>
            <person name="Kolisko M."/>
            <person name="Simpson A.G.B."/>
            <person name="Roger A.J."/>
            <person name="Svard S.G."/>
            <person name="Andersson J.O."/>
        </authorList>
    </citation>
    <scope>NUCLEOTIDE SEQUENCE</scope>
    <source>
        <strain evidence="1">PC1</strain>
    </source>
</reference>